<dbReference type="PANTHER" id="PTHR46767:SF1">
    <property type="entry name" value="LIM DOMAIN ONLY PROTEIN 7"/>
    <property type="match status" value="1"/>
</dbReference>
<keyword evidence="5" id="KW-0175">Coiled coil</keyword>
<dbReference type="PROSITE" id="PS00478">
    <property type="entry name" value="LIM_DOMAIN_1"/>
    <property type="match status" value="1"/>
</dbReference>
<feature type="compositionally biased region" description="Polar residues" evidence="6">
    <location>
        <begin position="396"/>
        <end position="409"/>
    </location>
</feature>
<feature type="domain" description="PDZ" evidence="8">
    <location>
        <begin position="556"/>
        <end position="636"/>
    </location>
</feature>
<dbReference type="Pfam" id="PF00412">
    <property type="entry name" value="LIM"/>
    <property type="match status" value="1"/>
</dbReference>
<dbReference type="InterPro" id="IPR001781">
    <property type="entry name" value="Znf_LIM"/>
</dbReference>
<dbReference type="PROSITE" id="PS50106">
    <property type="entry name" value="PDZ"/>
    <property type="match status" value="1"/>
</dbReference>
<dbReference type="SUPFAM" id="SSF50156">
    <property type="entry name" value="PDZ domain-like"/>
    <property type="match status" value="1"/>
</dbReference>
<proteinExistence type="predicted"/>
<organism evidence="9 10">
    <name type="scientific">Polypterus senegalus</name>
    <name type="common">Senegal bichir</name>
    <dbReference type="NCBI Taxonomy" id="55291"/>
    <lineage>
        <taxon>Eukaryota</taxon>
        <taxon>Metazoa</taxon>
        <taxon>Chordata</taxon>
        <taxon>Craniata</taxon>
        <taxon>Vertebrata</taxon>
        <taxon>Euteleostomi</taxon>
        <taxon>Actinopterygii</taxon>
        <taxon>Polypteriformes</taxon>
        <taxon>Polypteridae</taxon>
        <taxon>Polypterus</taxon>
    </lineage>
</organism>
<feature type="region of interest" description="Disordered" evidence="6">
    <location>
        <begin position="668"/>
        <end position="704"/>
    </location>
</feature>
<comment type="caution">
    <text evidence="9">The sequence shown here is derived from an EMBL/GenBank/DDBJ whole genome shotgun (WGS) entry which is preliminary data.</text>
</comment>
<dbReference type="Gene3D" id="2.10.110.10">
    <property type="entry name" value="Cysteine Rich Protein"/>
    <property type="match status" value="1"/>
</dbReference>
<dbReference type="InterPro" id="IPR031865">
    <property type="entry name" value="DUF4757"/>
</dbReference>
<dbReference type="GO" id="GO:0030155">
    <property type="term" value="P:regulation of cell adhesion"/>
    <property type="evidence" value="ECO:0007669"/>
    <property type="project" value="InterPro"/>
</dbReference>
<evidence type="ECO:0000256" key="2">
    <source>
        <dbReference type="ARBA" id="ARBA00022833"/>
    </source>
</evidence>
<feature type="compositionally biased region" description="Polar residues" evidence="6">
    <location>
        <begin position="981"/>
        <end position="991"/>
    </location>
</feature>
<dbReference type="PROSITE" id="PS50023">
    <property type="entry name" value="LIM_DOMAIN_2"/>
    <property type="match status" value="1"/>
</dbReference>
<feature type="compositionally biased region" description="Basic and acidic residues" evidence="6">
    <location>
        <begin position="890"/>
        <end position="932"/>
    </location>
</feature>
<feature type="compositionally biased region" description="Low complexity" evidence="6">
    <location>
        <begin position="1121"/>
        <end position="1131"/>
    </location>
</feature>
<feature type="region of interest" description="Disordered" evidence="6">
    <location>
        <begin position="461"/>
        <end position="509"/>
    </location>
</feature>
<dbReference type="CDD" id="cd08368">
    <property type="entry name" value="LIM"/>
    <property type="match status" value="1"/>
</dbReference>
<keyword evidence="2 4" id="KW-0862">Zinc</keyword>
<feature type="domain" description="LIM zinc-binding" evidence="7">
    <location>
        <begin position="1151"/>
        <end position="1217"/>
    </location>
</feature>
<keyword evidence="1 4" id="KW-0479">Metal-binding</keyword>
<evidence type="ECO:0000259" key="8">
    <source>
        <dbReference type="PROSITE" id="PS50106"/>
    </source>
</evidence>
<dbReference type="AlphaFoldDB" id="A0A8X8BJK9"/>
<feature type="non-terminal residue" evidence="9">
    <location>
        <position position="1222"/>
    </location>
</feature>
<dbReference type="InterPro" id="IPR041489">
    <property type="entry name" value="PDZ_6"/>
</dbReference>
<feature type="region of interest" description="Disordered" evidence="6">
    <location>
        <begin position="1121"/>
        <end position="1143"/>
    </location>
</feature>
<feature type="region of interest" description="Disordered" evidence="6">
    <location>
        <begin position="354"/>
        <end position="373"/>
    </location>
</feature>
<sequence>MFVRRMRLFHTNVDLVCSAGNRGSNAELLGPESKIILQQHYGKSLIPDLWKDDMSFRKVNHGSYKQKSQLSDAPESYHAVHIVEPWNLPPSLQSKLLCKPHIPLCDDSKDDGFQQEHLKKAYRSPNRTTLYSSKMMPNVLSCNEADLQKWEAIRQASRERFKKRRMVERLLQRYSEYNGSKSLNDVTEEMPVVAEIQYEDIQRVKEKIQEQEQKWQDDLSKWKSRRKSFNSDLVKKKEERELIEQIASGDISRRVKTFREMQLERENRDQRVQINDKQTADNKSLHSSSEDVFSDEKPPSRRLPARSYTVEVDTPYSKSREMLSKPVSWTPVDKMSSSTLNSITIPNNSMLTKADQKTAEYKQASGSLDEEQSSLSLYTHSSMDTKPGAARVSASLPRSYQRSDSSRITSVVAPRPFGTQSSKISSLPRSFTMDETQKHNGDTNSFSYKSSSINRYSQFLRPEEDSHSQSSPALSSTEEEEEEEEKKEEHEEGVEKYQPPKQINPPQPIVQESKTYVVETKNGITSSFTENQTSINTVKLPESKVNSQEQYSDMRIILNQKPSSGRDFGFTTIWEGSSSIVKAVEQGNPAELCHLQVDDEILTVNGIKVSNMDLNQWIDTMDRAVTNGNLVMDIRRHGEKGSPEKFINASSSDITSYDSTEKVLKTNFHRHPDDNKSKAVNEGPPHESVIRRNKESEPISLKNFKRRSQFFEQQGGPESPIPDIQVPSVSTSVARWAWDPEEERKRQEKWQKEQERLLQEKYKREQEKLKEEWTRAQQEAEQEGSKYYEEERKILEGSSKLLNTHAPASSSGNLMNSWEYAKPRNEELENINDEVVEEQEEETAWQIQEKEAVLRRQREEKEAEEKFRQQEKQNAEERRKQEEAMAIQRQKQEEQHRREEEQAQHEREQKQIEEKRRQEAAEEQRRELERRKQQQYFQWTDDSYGFTKILPETTDFSTERAKSKSTSELDDVHVTDGPGRNNVSNSYSNRIDTLKKDQPVSQAEQERQKIIQEMKKKTQLLTDNSWIRQRSASVNKDAATLSGSIRRGESLDHLESPRSKSWYQSPWPSSSASSFSVDPHPSISSFSTSNYSSIHTPSSKLPSSFSTGSIKNASWAQTSSVSSNSSQPAESLPCTPRSLTQQRSRSVSGKKICTFCDKPLGKGAAMIIESLGLFYHLHCFKCISCLCDLGGSEAGAEVRIRNNQLYCNNCYVRVKNGQPTNM</sequence>
<dbReference type="InterPro" id="IPR036034">
    <property type="entry name" value="PDZ_sf"/>
</dbReference>
<dbReference type="InterPro" id="IPR029978">
    <property type="entry name" value="LMO-7"/>
</dbReference>
<feature type="compositionally biased region" description="Basic and acidic residues" evidence="6">
    <location>
        <begin position="668"/>
        <end position="697"/>
    </location>
</feature>
<feature type="coiled-coil region" evidence="5">
    <location>
        <begin position="752"/>
        <end position="783"/>
    </location>
</feature>
<dbReference type="Proteomes" id="UP000886611">
    <property type="component" value="Unassembled WGS sequence"/>
</dbReference>
<feature type="region of interest" description="Disordered" evidence="6">
    <location>
        <begin position="264"/>
        <end position="321"/>
    </location>
</feature>
<feature type="compositionally biased region" description="Basic and acidic residues" evidence="6">
    <location>
        <begin position="957"/>
        <end position="974"/>
    </location>
</feature>
<protein>
    <submittedName>
        <fullName evidence="9">LMO7 protein</fullName>
    </submittedName>
</protein>
<reference evidence="9 10" key="1">
    <citation type="journal article" date="2021" name="Cell">
        <title>Tracing the genetic footprints of vertebrate landing in non-teleost ray-finned fishes.</title>
        <authorList>
            <person name="Bi X."/>
            <person name="Wang K."/>
            <person name="Yang L."/>
            <person name="Pan H."/>
            <person name="Jiang H."/>
            <person name="Wei Q."/>
            <person name="Fang M."/>
            <person name="Yu H."/>
            <person name="Zhu C."/>
            <person name="Cai Y."/>
            <person name="He Y."/>
            <person name="Gan X."/>
            <person name="Zeng H."/>
            <person name="Yu D."/>
            <person name="Zhu Y."/>
            <person name="Jiang H."/>
            <person name="Qiu Q."/>
            <person name="Yang H."/>
            <person name="Zhang Y.E."/>
            <person name="Wang W."/>
            <person name="Zhu M."/>
            <person name="He S."/>
            <person name="Zhang G."/>
        </authorList>
    </citation>
    <scope>NUCLEOTIDE SEQUENCE [LARGE SCALE GENOMIC DNA]</scope>
    <source>
        <strain evidence="9">Bchr_013</strain>
    </source>
</reference>
<dbReference type="SMART" id="SM00132">
    <property type="entry name" value="LIM"/>
    <property type="match status" value="1"/>
</dbReference>
<evidence type="ECO:0000256" key="1">
    <source>
        <dbReference type="ARBA" id="ARBA00022723"/>
    </source>
</evidence>
<feature type="compositionally biased region" description="Polar residues" evidence="6">
    <location>
        <begin position="418"/>
        <end position="429"/>
    </location>
</feature>
<feature type="compositionally biased region" description="Acidic residues" evidence="6">
    <location>
        <begin position="477"/>
        <end position="486"/>
    </location>
</feature>
<evidence type="ECO:0000256" key="4">
    <source>
        <dbReference type="PROSITE-ProRule" id="PRU00125"/>
    </source>
</evidence>
<dbReference type="FunFam" id="2.10.110.10:FF:000041">
    <property type="entry name" value="LIM and calponin homology domains 1"/>
    <property type="match status" value="1"/>
</dbReference>
<dbReference type="Pfam" id="PF17820">
    <property type="entry name" value="PDZ_6"/>
    <property type="match status" value="1"/>
</dbReference>
<dbReference type="PANTHER" id="PTHR46767">
    <property type="entry name" value="LIM DOMAIN ONLY PROTEIN 7"/>
    <property type="match status" value="1"/>
</dbReference>
<feature type="region of interest" description="Disordered" evidence="6">
    <location>
        <begin position="380"/>
        <end position="449"/>
    </location>
</feature>
<evidence type="ECO:0000313" key="10">
    <source>
        <dbReference type="Proteomes" id="UP000886611"/>
    </source>
</evidence>
<gene>
    <name evidence="9" type="primary">Lmo7</name>
    <name evidence="9" type="ORF">GTO96_0013611</name>
</gene>
<dbReference type="SMART" id="SM00228">
    <property type="entry name" value="PDZ"/>
    <property type="match status" value="1"/>
</dbReference>
<dbReference type="Pfam" id="PF15949">
    <property type="entry name" value="DUF4757"/>
    <property type="match status" value="1"/>
</dbReference>
<evidence type="ECO:0000313" key="9">
    <source>
        <dbReference type="EMBL" id="KAG2456601.1"/>
    </source>
</evidence>
<evidence type="ECO:0000256" key="3">
    <source>
        <dbReference type="ARBA" id="ARBA00023038"/>
    </source>
</evidence>
<feature type="compositionally biased region" description="Polar residues" evidence="6">
    <location>
        <begin position="800"/>
        <end position="816"/>
    </location>
</feature>
<dbReference type="Gene3D" id="2.30.42.10">
    <property type="match status" value="1"/>
</dbReference>
<feature type="region of interest" description="Disordered" evidence="6">
    <location>
        <begin position="855"/>
        <end position="934"/>
    </location>
</feature>
<name>A0A8X8BJK9_POLSE</name>
<evidence type="ECO:0000256" key="5">
    <source>
        <dbReference type="SAM" id="Coils"/>
    </source>
</evidence>
<evidence type="ECO:0000256" key="6">
    <source>
        <dbReference type="SAM" id="MobiDB-lite"/>
    </source>
</evidence>
<dbReference type="GO" id="GO:0046872">
    <property type="term" value="F:metal ion binding"/>
    <property type="evidence" value="ECO:0007669"/>
    <property type="project" value="UniProtKB-KW"/>
</dbReference>
<keyword evidence="3 4" id="KW-0440">LIM domain</keyword>
<accession>A0A8X8BJK9</accession>
<dbReference type="EMBL" id="JAATIS010008602">
    <property type="protein sequence ID" value="KAG2456601.1"/>
    <property type="molecule type" value="Genomic_DNA"/>
</dbReference>
<keyword evidence="10" id="KW-1185">Reference proteome</keyword>
<feature type="compositionally biased region" description="Basic and acidic residues" evidence="6">
    <location>
        <begin position="992"/>
        <end position="1007"/>
    </location>
</feature>
<feature type="non-terminal residue" evidence="9">
    <location>
        <position position="1"/>
    </location>
</feature>
<feature type="region of interest" description="Disordered" evidence="6">
    <location>
        <begin position="800"/>
        <end position="821"/>
    </location>
</feature>
<feature type="coiled-coil region" evidence="5">
    <location>
        <begin position="194"/>
        <end position="225"/>
    </location>
</feature>
<feature type="region of interest" description="Disordered" evidence="6">
    <location>
        <begin position="956"/>
        <end position="1007"/>
    </location>
</feature>
<feature type="compositionally biased region" description="Basic and acidic residues" evidence="6">
    <location>
        <begin position="855"/>
        <end position="883"/>
    </location>
</feature>
<dbReference type="GO" id="GO:0023051">
    <property type="term" value="P:regulation of signaling"/>
    <property type="evidence" value="ECO:0007669"/>
    <property type="project" value="InterPro"/>
</dbReference>
<dbReference type="InterPro" id="IPR001478">
    <property type="entry name" value="PDZ"/>
</dbReference>
<evidence type="ECO:0000259" key="7">
    <source>
        <dbReference type="PROSITE" id="PS50023"/>
    </source>
</evidence>